<dbReference type="EMBL" id="KF957635">
    <property type="protein sequence ID" value="AHK09753.1"/>
    <property type="molecule type" value="Genomic_DNA"/>
</dbReference>
<organism evidence="2">
    <name type="scientific">Heterobasidion irregulare</name>
    <dbReference type="NCBI Taxonomy" id="984962"/>
    <lineage>
        <taxon>Eukaryota</taxon>
        <taxon>Fungi</taxon>
        <taxon>Dikarya</taxon>
        <taxon>Basidiomycota</taxon>
        <taxon>Agaricomycotina</taxon>
        <taxon>Agaricomycetes</taxon>
        <taxon>Russulales</taxon>
        <taxon>Bondarzewiaceae</taxon>
        <taxon>Heterobasidion</taxon>
        <taxon>Heterobasidion annosum species complex</taxon>
    </lineage>
</organism>
<accession>A0A075DE76</accession>
<geneLocation type="mitochondrion" evidence="2"/>
<name>A0A075DE76_9AGAM</name>
<keyword evidence="2" id="KW-0496">Mitochondrion</keyword>
<proteinExistence type="predicted"/>
<keyword evidence="1" id="KW-1133">Transmembrane helix</keyword>
<keyword evidence="1" id="KW-0472">Membrane</keyword>
<sequence length="588" mass="69920">MNYKLNMININKFTTKLNTDKENIIFIFVLNSLFFFSLQYNFNYTIDFLSTDYLSLPLLISLTSAHRTTENILNKIKWTGGGLKQIKIEEIKILVYNSLFLLGLLSREENNLFFITFNLQINYIINSIKTKFFKWNKFKKNYDLFNLYLFIFLVNTYPKYLSKVILTYYVFCFINIICILFCKFYSLVDFNWYSFNFVYFIITSNDFDFIISDLNYFKLDLVLSKEQNFYTKDLVITSNIILDPIDKFIDDNRNNFNINNFNNNNLGNNGNPGGNNGNNNHWTVATNTNHNNNNDDNINVQDFNLTAQLEEIRSRHSHVINYIVKRENLINFLVNPHWPRVLNQDIIHYLQYILGKIHYESVYFTNSQDSPISVNSQESSIVNSPATISPSPSPTPTHLNTNYPFSIEEPRITVQQIFPNTYNNERVNSGFTAEEILHRDYPEIPLTQKVMLKRQLDYGRIFYYRENNIIRPLQGEIEGFELKILEPRHILRRFCQDPKDIIQFHWIQSKPFNPYTLYHTSDPEHYFQMIEYTIVNNKIGLLLGNIDDKLAKRTALNIIERENYTYQVERDLRYYAYLLEKYIYPNNN</sequence>
<feature type="transmembrane region" description="Helical" evidence="1">
    <location>
        <begin position="24"/>
        <end position="42"/>
    </location>
</feature>
<dbReference type="RefSeq" id="YP_009048500.1">
    <property type="nucleotide sequence ID" value="NC_024555.1"/>
</dbReference>
<dbReference type="AlphaFoldDB" id="A0A075DE76"/>
<evidence type="ECO:0000256" key="1">
    <source>
        <dbReference type="SAM" id="Phobius"/>
    </source>
</evidence>
<evidence type="ECO:0000313" key="2">
    <source>
        <dbReference type="EMBL" id="AHK09753.1"/>
    </source>
</evidence>
<keyword evidence="1" id="KW-0812">Transmembrane</keyword>
<feature type="transmembrane region" description="Helical" evidence="1">
    <location>
        <begin position="142"/>
        <end position="160"/>
    </location>
</feature>
<protein>
    <submittedName>
        <fullName evidence="2">Uncharacterized protein</fullName>
    </submittedName>
</protein>
<reference evidence="2" key="1">
    <citation type="journal article" date="2014" name="Curr. Genet.">
        <title>Intronic and plasmid-derived regions contribute to the large mitochondrial genome sizes of Agaricomycetes.</title>
        <authorList>
            <person name="Himmelstrand K."/>
            <person name="Olson A."/>
            <person name="Brandstrom Durling M."/>
            <person name="Karlsson M."/>
            <person name="Stenlid J."/>
        </authorList>
    </citation>
    <scope>NUCLEOTIDE SEQUENCE</scope>
    <source>
        <strain evidence="2">TC 32-1</strain>
    </source>
</reference>
<feature type="transmembrane region" description="Helical" evidence="1">
    <location>
        <begin position="166"/>
        <end position="185"/>
    </location>
</feature>